<dbReference type="PROSITE" id="PS00786">
    <property type="entry name" value="5_NUCLEOTIDASE_2"/>
    <property type="match status" value="1"/>
</dbReference>
<evidence type="ECO:0000313" key="5">
    <source>
        <dbReference type="Proteomes" id="UP000679220"/>
    </source>
</evidence>
<dbReference type="PRINTS" id="PR01607">
    <property type="entry name" value="APYRASEFAMLY"/>
</dbReference>
<dbReference type="CDD" id="cd00845">
    <property type="entry name" value="MPP_UshA_N_like"/>
    <property type="match status" value="1"/>
</dbReference>
<dbReference type="InterPro" id="IPR006146">
    <property type="entry name" value="5'-Nucleotdase_CS"/>
</dbReference>
<keyword evidence="5" id="KW-1185">Reference proteome</keyword>
<dbReference type="InterPro" id="IPR004843">
    <property type="entry name" value="Calcineurin-like_PHP"/>
</dbReference>
<dbReference type="GO" id="GO:0016788">
    <property type="term" value="F:hydrolase activity, acting on ester bonds"/>
    <property type="evidence" value="ECO:0007669"/>
    <property type="project" value="InterPro"/>
</dbReference>
<dbReference type="Proteomes" id="UP000679220">
    <property type="component" value="Unassembled WGS sequence"/>
</dbReference>
<evidence type="ECO:0000256" key="1">
    <source>
        <dbReference type="ARBA" id="ARBA00006654"/>
    </source>
</evidence>
<dbReference type="Gene3D" id="3.60.21.10">
    <property type="match status" value="1"/>
</dbReference>
<evidence type="ECO:0000313" key="4">
    <source>
        <dbReference type="EMBL" id="MBR8537766.1"/>
    </source>
</evidence>
<dbReference type="SUPFAM" id="SSF56300">
    <property type="entry name" value="Metallo-dependent phosphatases"/>
    <property type="match status" value="1"/>
</dbReference>
<dbReference type="GO" id="GO:0000166">
    <property type="term" value="F:nucleotide binding"/>
    <property type="evidence" value="ECO:0007669"/>
    <property type="project" value="UniProtKB-KW"/>
</dbReference>
<dbReference type="EMBL" id="JAGTAR010000039">
    <property type="protein sequence ID" value="MBR8537766.1"/>
    <property type="molecule type" value="Genomic_DNA"/>
</dbReference>
<name>A0A941IYD5_9BACT</name>
<dbReference type="InterPro" id="IPR006179">
    <property type="entry name" value="5_nucleotidase/apyrase"/>
</dbReference>
<evidence type="ECO:0000259" key="3">
    <source>
        <dbReference type="Pfam" id="PF00149"/>
    </source>
</evidence>
<evidence type="ECO:0000256" key="2">
    <source>
        <dbReference type="RuleBase" id="RU362119"/>
    </source>
</evidence>
<organism evidence="4 5">
    <name type="scientific">Carboxylicivirga sediminis</name>
    <dbReference type="NCBI Taxonomy" id="2006564"/>
    <lineage>
        <taxon>Bacteria</taxon>
        <taxon>Pseudomonadati</taxon>
        <taxon>Bacteroidota</taxon>
        <taxon>Bacteroidia</taxon>
        <taxon>Marinilabiliales</taxon>
        <taxon>Marinilabiliaceae</taxon>
        <taxon>Carboxylicivirga</taxon>
    </lineage>
</organism>
<proteinExistence type="inferred from homology"/>
<dbReference type="GO" id="GO:0009166">
    <property type="term" value="P:nucleotide catabolic process"/>
    <property type="evidence" value="ECO:0007669"/>
    <property type="project" value="InterPro"/>
</dbReference>
<dbReference type="InterPro" id="IPR029052">
    <property type="entry name" value="Metallo-depent_PP-like"/>
</dbReference>
<dbReference type="PROSITE" id="PS51257">
    <property type="entry name" value="PROKAR_LIPOPROTEIN"/>
    <property type="match status" value="1"/>
</dbReference>
<gene>
    <name evidence="4" type="ORF">KDU71_19500</name>
</gene>
<dbReference type="GO" id="GO:0046872">
    <property type="term" value="F:metal ion binding"/>
    <property type="evidence" value="ECO:0007669"/>
    <property type="project" value="InterPro"/>
</dbReference>
<dbReference type="PANTHER" id="PTHR11575:SF24">
    <property type="entry name" value="5'-NUCLEOTIDASE"/>
    <property type="match status" value="1"/>
</dbReference>
<protein>
    <submittedName>
        <fullName evidence="4">Metallophosphatase</fullName>
    </submittedName>
</protein>
<dbReference type="PROSITE" id="PS51318">
    <property type="entry name" value="TAT"/>
    <property type="match status" value="1"/>
</dbReference>
<dbReference type="PANTHER" id="PTHR11575">
    <property type="entry name" value="5'-NUCLEOTIDASE-RELATED"/>
    <property type="match status" value="1"/>
</dbReference>
<dbReference type="PROSITE" id="PS00785">
    <property type="entry name" value="5_NUCLEOTIDASE_1"/>
    <property type="match status" value="1"/>
</dbReference>
<dbReference type="InterPro" id="IPR006311">
    <property type="entry name" value="TAT_signal"/>
</dbReference>
<reference evidence="4" key="2">
    <citation type="submission" date="2021-04" db="EMBL/GenBank/DDBJ databases">
        <authorList>
            <person name="Zhang T."/>
            <person name="Zhang Y."/>
            <person name="Lu D."/>
            <person name="Zuo D."/>
            <person name="Du Z."/>
        </authorList>
    </citation>
    <scope>NUCLEOTIDE SEQUENCE</scope>
    <source>
        <strain evidence="4">JR1</strain>
    </source>
</reference>
<dbReference type="RefSeq" id="WP_212192791.1">
    <property type="nucleotide sequence ID" value="NZ_JAGTAR010000039.1"/>
</dbReference>
<keyword evidence="2" id="KW-0547">Nucleotide-binding</keyword>
<dbReference type="AlphaFoldDB" id="A0A941IYD5"/>
<keyword evidence="2" id="KW-0378">Hydrolase</keyword>
<dbReference type="Pfam" id="PF00149">
    <property type="entry name" value="Metallophos"/>
    <property type="match status" value="1"/>
</dbReference>
<feature type="domain" description="Calcineurin-like phosphoesterase" evidence="3">
    <location>
        <begin position="35"/>
        <end position="252"/>
    </location>
</feature>
<accession>A0A941IYD5</accession>
<comment type="caution">
    <text evidence="4">The sequence shown here is derived from an EMBL/GenBank/DDBJ whole genome shotgun (WGS) entry which is preliminary data.</text>
</comment>
<reference evidence="4" key="1">
    <citation type="journal article" date="2018" name="Int. J. Syst. Evol. Microbiol.">
        <title>Carboxylicivirga sediminis sp. nov., isolated from coastal sediment.</title>
        <authorList>
            <person name="Wang F.Q."/>
            <person name="Ren L.H."/>
            <person name="Zou R.J."/>
            <person name="Sun Y.Z."/>
            <person name="Liu X.J."/>
            <person name="Jiang F."/>
            <person name="Liu L.J."/>
        </authorList>
    </citation>
    <scope>NUCLEOTIDE SEQUENCE</scope>
    <source>
        <strain evidence="4">JR1</strain>
    </source>
</reference>
<comment type="similarity">
    <text evidence="1 2">Belongs to the 5'-nucleotidase family.</text>
</comment>
<sequence>MQSSRRKFLRNTIAGAAALSISPLMQSCMQSPVKLTILHTNDVHSHIDPFPANDARWANKGGFARRAQLINQIRTDQEHVLLFDCGDIFQGTPYFNIYKGKLEIELMNKMGYDAATIGNHEFDNGIEALANNIQRAKFPFVCTNYDVSDSVLSDLTVPYKVIQKGPLKVGVIGLGIELAGLVNPKSYKETRYNDPIEAANITALVLREKLGCDLIIALSHLGYKYKSDKVSDVLLATNSQHIDIILGGHTHTFMEAPDKVQNLNGKEVIVNQAGWGGIYLGHLDLELTLQNKKSVALVNSICHV</sequence>